<proteinExistence type="predicted"/>
<sequence>MALPLLAACDAQTGATDGSGTGVGIANPASTYCAERGGRTEIRAEADGEVGYCHLPDGSVVEEWALFRQNHPQK</sequence>
<comment type="caution">
    <text evidence="1">The sequence shown here is derived from an EMBL/GenBank/DDBJ whole genome shotgun (WGS) entry which is preliminary data.</text>
</comment>
<dbReference type="EMBL" id="VAFL01000010">
    <property type="protein sequence ID" value="TKW65892.1"/>
    <property type="molecule type" value="Genomic_DNA"/>
</dbReference>
<reference evidence="1 2" key="1">
    <citation type="journal article" date="2017" name="Nat. Commun.">
        <title>In situ click chemistry generation of cyclooxygenase-2 inhibitors.</title>
        <authorList>
            <person name="Bhardwaj A."/>
            <person name="Kaur J."/>
            <person name="Wuest M."/>
            <person name="Wuest F."/>
        </authorList>
    </citation>
    <scope>NUCLEOTIDE SEQUENCE [LARGE SCALE GENOMIC DNA]</scope>
    <source>
        <strain evidence="1">S2_012_000_R3_94</strain>
    </source>
</reference>
<dbReference type="AlphaFoldDB" id="A0A533I7V7"/>
<name>A0A533I7V7_PARDE</name>
<dbReference type="PANTHER" id="PTHR38008:SF2">
    <property type="entry name" value="HEMOLYSIN"/>
    <property type="match status" value="1"/>
</dbReference>
<accession>A0A533I7V7</accession>
<dbReference type="Pfam" id="PF03891">
    <property type="entry name" value="DUF333"/>
    <property type="match status" value="1"/>
</dbReference>
<evidence type="ECO:0000313" key="1">
    <source>
        <dbReference type="EMBL" id="TKW65892.1"/>
    </source>
</evidence>
<dbReference type="InterPro" id="IPR005590">
    <property type="entry name" value="DUF333"/>
</dbReference>
<organism evidence="1 2">
    <name type="scientific">Paracoccus denitrificans</name>
    <dbReference type="NCBI Taxonomy" id="266"/>
    <lineage>
        <taxon>Bacteria</taxon>
        <taxon>Pseudomonadati</taxon>
        <taxon>Pseudomonadota</taxon>
        <taxon>Alphaproteobacteria</taxon>
        <taxon>Rhodobacterales</taxon>
        <taxon>Paracoccaceae</taxon>
        <taxon>Paracoccus</taxon>
    </lineage>
</organism>
<gene>
    <name evidence="1" type="ORF">DI616_13230</name>
</gene>
<dbReference type="PANTHER" id="PTHR38008">
    <property type="entry name" value="HEMOLYSIN-RELATED"/>
    <property type="match status" value="1"/>
</dbReference>
<evidence type="ECO:0000313" key="2">
    <source>
        <dbReference type="Proteomes" id="UP000315344"/>
    </source>
</evidence>
<dbReference type="Proteomes" id="UP000315344">
    <property type="component" value="Unassembled WGS sequence"/>
</dbReference>
<protein>
    <submittedName>
        <fullName evidence="1">DUF333 domain-containing protein</fullName>
    </submittedName>
</protein>